<feature type="transmembrane region" description="Helical" evidence="2">
    <location>
        <begin position="341"/>
        <end position="364"/>
    </location>
</feature>
<keyword evidence="2" id="KW-1133">Transmembrane helix</keyword>
<comment type="caution">
    <text evidence="5">The sequence shown here is derived from an EMBL/GenBank/DDBJ whole genome shotgun (WGS) entry which is preliminary data.</text>
</comment>
<reference evidence="5 6" key="1">
    <citation type="submission" date="2023-11" db="EMBL/GenBank/DDBJ databases">
        <authorList>
            <person name="Hedman E."/>
            <person name="Englund M."/>
            <person name="Stromberg M."/>
            <person name="Nyberg Akerstrom W."/>
            <person name="Nylinder S."/>
            <person name="Jareborg N."/>
            <person name="Kallberg Y."/>
            <person name="Kronander E."/>
        </authorList>
    </citation>
    <scope>NUCLEOTIDE SEQUENCE [LARGE SCALE GENOMIC DNA]</scope>
</reference>
<evidence type="ECO:0000256" key="1">
    <source>
        <dbReference type="SAM" id="MobiDB-lite"/>
    </source>
</evidence>
<evidence type="ECO:0000259" key="4">
    <source>
        <dbReference type="PROSITE" id="PS50228"/>
    </source>
</evidence>
<keyword evidence="2" id="KW-0472">Membrane</keyword>
<organism evidence="5 6">
    <name type="scientific">Parnassius mnemosyne</name>
    <name type="common">clouded apollo</name>
    <dbReference type="NCBI Taxonomy" id="213953"/>
    <lineage>
        <taxon>Eukaryota</taxon>
        <taxon>Metazoa</taxon>
        <taxon>Ecdysozoa</taxon>
        <taxon>Arthropoda</taxon>
        <taxon>Hexapoda</taxon>
        <taxon>Insecta</taxon>
        <taxon>Pterygota</taxon>
        <taxon>Neoptera</taxon>
        <taxon>Endopterygota</taxon>
        <taxon>Lepidoptera</taxon>
        <taxon>Glossata</taxon>
        <taxon>Ditrysia</taxon>
        <taxon>Papilionoidea</taxon>
        <taxon>Papilionidae</taxon>
        <taxon>Parnassiinae</taxon>
        <taxon>Parnassini</taxon>
        <taxon>Parnassius</taxon>
        <taxon>Driopa</taxon>
    </lineage>
</organism>
<dbReference type="InterPro" id="IPR043159">
    <property type="entry name" value="Lectin_gal-bd_sf"/>
</dbReference>
<dbReference type="EMBL" id="CAVLGL010000093">
    <property type="protein sequence ID" value="CAK1595935.1"/>
    <property type="molecule type" value="Genomic_DNA"/>
</dbReference>
<gene>
    <name evidence="5" type="ORF">PARMNEM_LOCUS15349</name>
</gene>
<dbReference type="PROSITE" id="PS50228">
    <property type="entry name" value="SUEL_LECTIN"/>
    <property type="match status" value="2"/>
</dbReference>
<feature type="chain" id="PRO_5043954002" description="SUEL-type lectin domain-containing protein" evidence="3">
    <location>
        <begin position="21"/>
        <end position="490"/>
    </location>
</feature>
<sequence length="490" mass="54526">MLQATVYFVIILILPRPSQTNPDNLALLAGTLKTMQRAACDDEIVSLACPRGTSISIQVAQYGKAAPEGHSCIVEGSNSQPVTVEVVGEEKCLWPNSMQYSLLQTVVEACQKKPQCKFSTKSKPGSVDPCPFARKFVEVAYKCRPYEFRSRTGCENEIIKLSCNPHSRIAIFNAQYGRTAYESITCPQTQGVPDETCTAPFAAEAVMQICHGKRHCQVLANHKNFGTPCKPDSRNYLKIVYACVPLGVLTEKYESAAENDEIMNFHSKSDQEETFFDDTDDTGEKWVESNIVPPLGDPASVSSTKDISRTENAPLDQTTKSAEKKNKENKTSDYTLYKIQMYTVASILIFSILIFFLIGVRCFIKRRKKNNSKTGDMFSTEAPNVFGDGLSDIDNDVDVSHISGTFYDPVHPDMILYKDLPGNATLRAMRPLSTVYPCVGASMYGNVDYVPPQSREMATSRFDNSKEIDTEIMVSPKSLRGYHNSQFFYG</sequence>
<dbReference type="GO" id="GO:0030246">
    <property type="term" value="F:carbohydrate binding"/>
    <property type="evidence" value="ECO:0007669"/>
    <property type="project" value="InterPro"/>
</dbReference>
<evidence type="ECO:0000313" key="6">
    <source>
        <dbReference type="Proteomes" id="UP001314205"/>
    </source>
</evidence>
<feature type="domain" description="SUEL-type lectin" evidence="4">
    <location>
        <begin position="153"/>
        <end position="244"/>
    </location>
</feature>
<evidence type="ECO:0000256" key="3">
    <source>
        <dbReference type="SAM" id="SignalP"/>
    </source>
</evidence>
<dbReference type="CDD" id="cd22829">
    <property type="entry name" value="Gal_Rha_Lectin_EVA1_EVA1C_rpt2"/>
    <property type="match status" value="1"/>
</dbReference>
<dbReference type="Gene3D" id="2.60.120.740">
    <property type="match status" value="2"/>
</dbReference>
<keyword evidence="2" id="KW-0812">Transmembrane</keyword>
<feature type="region of interest" description="Disordered" evidence="1">
    <location>
        <begin position="288"/>
        <end position="327"/>
    </location>
</feature>
<evidence type="ECO:0000256" key="2">
    <source>
        <dbReference type="SAM" id="Phobius"/>
    </source>
</evidence>
<dbReference type="AlphaFoldDB" id="A0AAV1LLY6"/>
<dbReference type="PANTHER" id="PTHR46780">
    <property type="entry name" value="PROTEIN EVA-1"/>
    <property type="match status" value="1"/>
</dbReference>
<proteinExistence type="predicted"/>
<dbReference type="CDD" id="cd22828">
    <property type="entry name" value="Gal_Rha_Lectin_EVA1_EVA1C_rpt1"/>
    <property type="match status" value="1"/>
</dbReference>
<feature type="domain" description="SUEL-type lectin" evidence="4">
    <location>
        <begin position="39"/>
        <end position="144"/>
    </location>
</feature>
<feature type="signal peptide" evidence="3">
    <location>
        <begin position="1"/>
        <end position="20"/>
    </location>
</feature>
<dbReference type="Proteomes" id="UP001314205">
    <property type="component" value="Unassembled WGS sequence"/>
</dbReference>
<keyword evidence="6" id="KW-1185">Reference proteome</keyword>
<protein>
    <recommendedName>
        <fullName evidence="4">SUEL-type lectin domain-containing protein</fullName>
    </recommendedName>
</protein>
<accession>A0AAV1LLY6</accession>
<keyword evidence="3" id="KW-0732">Signal</keyword>
<dbReference type="InterPro" id="IPR000922">
    <property type="entry name" value="Lectin_gal-bd_dom"/>
</dbReference>
<name>A0AAV1LLY6_9NEOP</name>
<evidence type="ECO:0000313" key="5">
    <source>
        <dbReference type="EMBL" id="CAK1595935.1"/>
    </source>
</evidence>
<dbReference type="Pfam" id="PF02140">
    <property type="entry name" value="SUEL_Lectin"/>
    <property type="match status" value="2"/>
</dbReference>